<keyword evidence="3" id="KW-1185">Reference proteome</keyword>
<evidence type="ECO:0000313" key="2">
    <source>
        <dbReference type="EMBL" id="CAG9167554.1"/>
    </source>
</evidence>
<evidence type="ECO:0000256" key="1">
    <source>
        <dbReference type="SAM" id="Coils"/>
    </source>
</evidence>
<dbReference type="Proteomes" id="UP000721236">
    <property type="component" value="Unassembled WGS sequence"/>
</dbReference>
<dbReference type="EMBL" id="CAJZAH010000001">
    <property type="protein sequence ID" value="CAG9167554.1"/>
    <property type="molecule type" value="Genomic_DNA"/>
</dbReference>
<feature type="coiled-coil region" evidence="1">
    <location>
        <begin position="172"/>
        <end position="199"/>
    </location>
</feature>
<keyword evidence="1" id="KW-0175">Coiled coil</keyword>
<reference evidence="2 3" key="1">
    <citation type="submission" date="2021-08" db="EMBL/GenBank/DDBJ databases">
        <authorList>
            <person name="Peeters C."/>
        </authorList>
    </citation>
    <scope>NUCLEOTIDE SEQUENCE [LARGE SCALE GENOMIC DNA]</scope>
    <source>
        <strain evidence="2 3">LMG 21510</strain>
    </source>
</reference>
<sequence length="547" mass="57930">MTHQASVAYAEPRAAAAVWFAGDGLMPDDEAMPAKGARQAAFQVDPGVLQLAAVLPGTERFSLKPPAPSATVGEVDERTAEAALRDVLAALRSADAACEKLRADAPEDDTAATALQPTIRTLGEITASLMDFYGAAISMETLQLRLFDVLSSGTLDLMALSCSNQTMLRDVEAALARRKIEAENRAREEQAKLNEKAGKGGVFSLVCNWAMAAAQVITGCVKLLTGQPQGVLDIATAVASITKCVLMTVVHCHPELREKLQDDIERCAKAEFVLGTASGAASLFSAARAVQAGRFVVKSAVALGRGEGKALGVTLSRAINTAEEAANAAKGAATEAAAKIAMRESESAMAAAQQIATALGKEIARNSVTRMQEAVRGAFAACSPKLANAVTKMFGEEAIEKIVSDSLMRAAKTVASKRYGDAVNLIETEFANQVEREVMRALARAAVSQQSLLRLATTVVAVGATVTAPVVDGAMRIDFAGKQREINELLRDAILWNFLIESARRSAKQEEEFRENLMDDLQALTMNTTKGIREAAECMQQVVGNMA</sequence>
<accession>A0ABM8WJL2</accession>
<organism evidence="2 3">
    <name type="scientific">Cupriavidus respiraculi</name>
    <dbReference type="NCBI Taxonomy" id="195930"/>
    <lineage>
        <taxon>Bacteria</taxon>
        <taxon>Pseudomonadati</taxon>
        <taxon>Pseudomonadota</taxon>
        <taxon>Betaproteobacteria</taxon>
        <taxon>Burkholderiales</taxon>
        <taxon>Burkholderiaceae</taxon>
        <taxon>Cupriavidus</taxon>
    </lineage>
</organism>
<protein>
    <submittedName>
        <fullName evidence="2">Uncharacterized protein</fullName>
    </submittedName>
</protein>
<comment type="caution">
    <text evidence="2">The sequence shown here is derived from an EMBL/GenBank/DDBJ whole genome shotgun (WGS) entry which is preliminary data.</text>
</comment>
<proteinExistence type="predicted"/>
<gene>
    <name evidence="2" type="ORF">LMG21510_00778</name>
</gene>
<name>A0ABM8WJL2_9BURK</name>
<evidence type="ECO:0000313" key="3">
    <source>
        <dbReference type="Proteomes" id="UP000721236"/>
    </source>
</evidence>